<protein>
    <submittedName>
        <fullName evidence="1">Uncharacterized protein</fullName>
    </submittedName>
</protein>
<gene>
    <name evidence="1" type="ORF">DASC09_029610</name>
</gene>
<comment type="caution">
    <text evidence="1">The sequence shown here is derived from an EMBL/GenBank/DDBJ whole genome shotgun (WGS) entry which is preliminary data.</text>
</comment>
<evidence type="ECO:0000313" key="2">
    <source>
        <dbReference type="Proteomes" id="UP001360560"/>
    </source>
</evidence>
<keyword evidence="2" id="KW-1185">Reference proteome</keyword>
<dbReference type="GeneID" id="90073615"/>
<proteinExistence type="predicted"/>
<dbReference type="EMBL" id="BTFZ01000010">
    <property type="protein sequence ID" value="GMM35636.1"/>
    <property type="molecule type" value="Genomic_DNA"/>
</dbReference>
<dbReference type="AlphaFoldDB" id="A0AAV5QLR8"/>
<evidence type="ECO:0000313" key="1">
    <source>
        <dbReference type="EMBL" id="GMM35636.1"/>
    </source>
</evidence>
<dbReference type="RefSeq" id="XP_064852636.1">
    <property type="nucleotide sequence ID" value="XM_064996564.1"/>
</dbReference>
<sequence length="252" mass="29620">MKFQNTVLQGICNFLEEFDEGCRDISEICFKGPENLAVLPDISIEYGEKYQRVCFCLSFEIKNYGLHKVIHNGVIESQSIIREAVINMVNASHDFFVISDFFTTIIFMLKDDFNDVGLQTQAREIKKKTGSKWRKVCNRRRKMTSLYKTITKEQYIHDKKNSMGKKDKWQKLQHEVENLTSEVRKIPIKISYRIFKNDDRKLSLILALTSLIYHCGNYSDEQIENATLKTDRLRRILKKSTKETERIKSNKV</sequence>
<reference evidence="1 2" key="1">
    <citation type="journal article" date="2023" name="Elife">
        <title>Identification of key yeast species and microbe-microbe interactions impacting larval growth of Drosophila in the wild.</title>
        <authorList>
            <person name="Mure A."/>
            <person name="Sugiura Y."/>
            <person name="Maeda R."/>
            <person name="Honda K."/>
            <person name="Sakurai N."/>
            <person name="Takahashi Y."/>
            <person name="Watada M."/>
            <person name="Katoh T."/>
            <person name="Gotoh A."/>
            <person name="Gotoh Y."/>
            <person name="Taniguchi I."/>
            <person name="Nakamura K."/>
            <person name="Hayashi T."/>
            <person name="Katayama T."/>
            <person name="Uemura T."/>
            <person name="Hattori Y."/>
        </authorList>
    </citation>
    <scope>NUCLEOTIDE SEQUENCE [LARGE SCALE GENOMIC DNA]</scope>
    <source>
        <strain evidence="1 2">SC-9</strain>
    </source>
</reference>
<organism evidence="1 2">
    <name type="scientific">Saccharomycopsis crataegensis</name>
    <dbReference type="NCBI Taxonomy" id="43959"/>
    <lineage>
        <taxon>Eukaryota</taxon>
        <taxon>Fungi</taxon>
        <taxon>Dikarya</taxon>
        <taxon>Ascomycota</taxon>
        <taxon>Saccharomycotina</taxon>
        <taxon>Saccharomycetes</taxon>
        <taxon>Saccharomycopsidaceae</taxon>
        <taxon>Saccharomycopsis</taxon>
    </lineage>
</organism>
<dbReference type="Proteomes" id="UP001360560">
    <property type="component" value="Unassembled WGS sequence"/>
</dbReference>
<name>A0AAV5QLR8_9ASCO</name>
<accession>A0AAV5QLR8</accession>